<protein>
    <submittedName>
        <fullName evidence="1">Uncharacterized protein</fullName>
    </submittedName>
</protein>
<dbReference type="Pfam" id="PF25303">
    <property type="entry name" value="DUF7879"/>
    <property type="match status" value="1"/>
</dbReference>
<proteinExistence type="predicted"/>
<evidence type="ECO:0000313" key="1">
    <source>
        <dbReference type="EMBL" id="AOL56651.1"/>
    </source>
</evidence>
<sequence length="133" mass="15683">MAYLYAYNRILKRELKNNYIQLRPSRIPRQMSSLEELCLKAIAEKIRRPFRKIKTLSVACAMRDNILLLNLPKFYTFPILEIKLKPVTRQVNENIILKKECEQGHVVTSKKNNKLFINYFCNVCASNVFNKNS</sequence>
<accession>A0A1C8ZXG0</accession>
<reference evidence="1" key="1">
    <citation type="journal article" date="2016" name="Genome Announc.">
        <title>Complete genomes of six Chrysodeixis includens nucleopolyhedrovirus isolates.</title>
        <authorList>
            <person name="Craveiro S.R."/>
            <person name="Santos L.A.V.M."/>
            <person name="Togawa R.C."/>
            <person name="Inglis P.W."/>
            <person name="Grynberg P."/>
            <person name="Ribeiro Z.M.A."/>
            <person name="Ribeiro B.M."/>
            <person name="Castro M.E.B."/>
        </authorList>
    </citation>
    <scope>NUCLEOTIDE SEQUENCE</scope>
    <source>
        <strain evidence="1">IB</strain>
    </source>
</reference>
<dbReference type="InterPro" id="IPR057201">
    <property type="entry name" value="DUF7879"/>
</dbReference>
<organism evidence="1">
    <name type="scientific">Chrysodeixis includens nucleopolyhedrovirus</name>
    <dbReference type="NCBI Taxonomy" id="1207438"/>
    <lineage>
        <taxon>Viruses</taxon>
        <taxon>Viruses incertae sedis</taxon>
        <taxon>Naldaviricetes</taxon>
        <taxon>Lefavirales</taxon>
        <taxon>Baculoviridae</taxon>
        <taxon>Alphabaculovirus</taxon>
        <taxon>Alphabaculovirus chrincludentis</taxon>
        <taxon>Alphabaculovirus alterchrincludentis</taxon>
    </lineage>
</organism>
<dbReference type="EMBL" id="KU669290">
    <property type="protein sequence ID" value="AOL56651.1"/>
    <property type="molecule type" value="Genomic_DNA"/>
</dbReference>
<name>A0A1C8ZXG0_9ABAC</name>